<dbReference type="InterPro" id="IPR000387">
    <property type="entry name" value="Tyr_Pase_dom"/>
</dbReference>
<organism evidence="3 4">
    <name type="scientific">Steroidobacter agaridevorans</name>
    <dbReference type="NCBI Taxonomy" id="2695856"/>
    <lineage>
        <taxon>Bacteria</taxon>
        <taxon>Pseudomonadati</taxon>
        <taxon>Pseudomonadota</taxon>
        <taxon>Gammaproteobacteria</taxon>
        <taxon>Steroidobacterales</taxon>
        <taxon>Steroidobacteraceae</taxon>
        <taxon>Steroidobacter</taxon>
    </lineage>
</organism>
<comment type="caution">
    <text evidence="3">The sequence shown here is derived from an EMBL/GenBank/DDBJ whole genome shotgun (WGS) entry which is preliminary data.</text>
</comment>
<dbReference type="InterPro" id="IPR029021">
    <property type="entry name" value="Prot-tyrosine_phosphatase-like"/>
</dbReference>
<proteinExistence type="inferred from homology"/>
<evidence type="ECO:0000259" key="2">
    <source>
        <dbReference type="PROSITE" id="PS50056"/>
    </source>
</evidence>
<name>A0A829Y4W2_9GAMM</name>
<comment type="similarity">
    <text evidence="1">Belongs to the protein-tyrosine phosphatase family.</text>
</comment>
<feature type="domain" description="Tyrosine specific protein phosphatases" evidence="2">
    <location>
        <begin position="145"/>
        <end position="181"/>
    </location>
</feature>
<dbReference type="SUPFAM" id="SSF52799">
    <property type="entry name" value="(Phosphotyrosine protein) phosphatases II"/>
    <property type="match status" value="1"/>
</dbReference>
<dbReference type="InterPro" id="IPR026893">
    <property type="entry name" value="Tyr/Ser_Pase_IphP-type"/>
</dbReference>
<reference evidence="4" key="1">
    <citation type="submission" date="2020-01" db="EMBL/GenBank/DDBJ databases">
        <title>'Steroidobacter agaridevorans' sp. nov., agar-degrading bacteria isolated from rhizosphere soils.</title>
        <authorList>
            <person name="Ikenaga M."/>
            <person name="Kataoka M."/>
            <person name="Murouchi A."/>
            <person name="Katsuragi S."/>
            <person name="Sakai M."/>
        </authorList>
    </citation>
    <scope>NUCLEOTIDE SEQUENCE [LARGE SCALE GENOMIC DNA]</scope>
    <source>
        <strain evidence="4">YU21-B</strain>
    </source>
</reference>
<dbReference type="PANTHER" id="PTHR31126">
    <property type="entry name" value="TYROSINE-PROTEIN PHOSPHATASE"/>
    <property type="match status" value="1"/>
</dbReference>
<evidence type="ECO:0000313" key="4">
    <source>
        <dbReference type="Proteomes" id="UP000445000"/>
    </source>
</evidence>
<dbReference type="PROSITE" id="PS50056">
    <property type="entry name" value="TYR_PHOSPHATASE_2"/>
    <property type="match status" value="1"/>
</dbReference>
<dbReference type="InterPro" id="IPR016130">
    <property type="entry name" value="Tyr_Pase_AS"/>
</dbReference>
<evidence type="ECO:0000313" key="3">
    <source>
        <dbReference type="EMBL" id="GFE78035.1"/>
    </source>
</evidence>
<accession>A0A829Y4W2</accession>
<sequence>MTSSASAVRAERERVLSFQGGCNFRDIGGYRTQQGSHTRWGKVFRTGVLTYFTPDDHAPLTNLNVRAICDLRRAEEREREPTRWPHANINALSWDDGIVTPTIRGLAADRPKNAAGMFDAMIALYRALPEWMGPRIGGMFSAIANGDVPLIVHCAAGKDRTGIAVALLLRSLGVPEETAIQDYLLTNTSGNFEEFIRSRHEAQLGVADTHSPLLSMPEDMRRVLFSADAAFLHAAFEQIGDVEAYLAKTAGVTPAMQDRIRTALLE</sequence>
<dbReference type="Gene3D" id="3.90.190.10">
    <property type="entry name" value="Protein tyrosine phosphatase superfamily"/>
    <property type="match status" value="1"/>
</dbReference>
<dbReference type="PROSITE" id="PS00383">
    <property type="entry name" value="TYR_PHOSPHATASE_1"/>
    <property type="match status" value="1"/>
</dbReference>
<gene>
    <name evidence="3" type="ORF">GCM10011487_00350</name>
</gene>
<dbReference type="EMBL" id="BLJN01000001">
    <property type="protein sequence ID" value="GFE78035.1"/>
    <property type="molecule type" value="Genomic_DNA"/>
</dbReference>
<dbReference type="PANTHER" id="PTHR31126:SF1">
    <property type="entry name" value="TYROSINE SPECIFIC PROTEIN PHOSPHATASES DOMAIN-CONTAINING PROTEIN"/>
    <property type="match status" value="1"/>
</dbReference>
<dbReference type="RefSeq" id="WP_161809976.1">
    <property type="nucleotide sequence ID" value="NZ_BLJN01000001.1"/>
</dbReference>
<dbReference type="AlphaFoldDB" id="A0A829Y4W2"/>
<dbReference type="Pfam" id="PF13350">
    <property type="entry name" value="Y_phosphatase3"/>
    <property type="match status" value="1"/>
</dbReference>
<protein>
    <submittedName>
        <fullName evidence="3">Protein-tyrosine-phosphatase</fullName>
    </submittedName>
</protein>
<evidence type="ECO:0000256" key="1">
    <source>
        <dbReference type="ARBA" id="ARBA00009580"/>
    </source>
</evidence>
<keyword evidence="4" id="KW-1185">Reference proteome</keyword>
<dbReference type="GO" id="GO:0004721">
    <property type="term" value="F:phosphoprotein phosphatase activity"/>
    <property type="evidence" value="ECO:0007669"/>
    <property type="project" value="InterPro"/>
</dbReference>
<dbReference type="Proteomes" id="UP000445000">
    <property type="component" value="Unassembled WGS sequence"/>
</dbReference>